<protein>
    <submittedName>
        <fullName evidence="7">TlpA disulfide reductase family protein</fullName>
    </submittedName>
</protein>
<proteinExistence type="predicted"/>
<evidence type="ECO:0000256" key="5">
    <source>
        <dbReference type="SAM" id="SignalP"/>
    </source>
</evidence>
<dbReference type="PROSITE" id="PS51352">
    <property type="entry name" value="THIOREDOXIN_2"/>
    <property type="match status" value="1"/>
</dbReference>
<organism evidence="7 8">
    <name type="scientific">Shewanella scandinavica</name>
    <dbReference type="NCBI Taxonomy" id="3063538"/>
    <lineage>
        <taxon>Bacteria</taxon>
        <taxon>Pseudomonadati</taxon>
        <taxon>Pseudomonadota</taxon>
        <taxon>Gammaproteobacteria</taxon>
        <taxon>Alteromonadales</taxon>
        <taxon>Shewanellaceae</taxon>
        <taxon>Shewanella</taxon>
    </lineage>
</organism>
<accession>A0ABU3G580</accession>
<evidence type="ECO:0000256" key="4">
    <source>
        <dbReference type="ARBA" id="ARBA00023284"/>
    </source>
</evidence>
<comment type="caution">
    <text evidence="7">The sequence shown here is derived from an EMBL/GenBank/DDBJ whole genome shotgun (WGS) entry which is preliminary data.</text>
</comment>
<feature type="chain" id="PRO_5045373543" evidence="5">
    <location>
        <begin position="26"/>
        <end position="195"/>
    </location>
</feature>
<dbReference type="InterPro" id="IPR017937">
    <property type="entry name" value="Thioredoxin_CS"/>
</dbReference>
<evidence type="ECO:0000256" key="3">
    <source>
        <dbReference type="ARBA" id="ARBA00023157"/>
    </source>
</evidence>
<evidence type="ECO:0000313" key="7">
    <source>
        <dbReference type="EMBL" id="MDT3282802.1"/>
    </source>
</evidence>
<dbReference type="Gene3D" id="3.40.30.10">
    <property type="entry name" value="Glutaredoxin"/>
    <property type="match status" value="1"/>
</dbReference>
<keyword evidence="2" id="KW-0201">Cytochrome c-type biogenesis</keyword>
<keyword evidence="4" id="KW-0676">Redox-active center</keyword>
<name>A0ABU3G580_9GAMM</name>
<gene>
    <name evidence="7" type="ORF">Q4Q50_21205</name>
</gene>
<dbReference type="InterPro" id="IPR050553">
    <property type="entry name" value="Thioredoxin_ResA/DsbE_sf"/>
</dbReference>
<dbReference type="PROSITE" id="PS00194">
    <property type="entry name" value="THIOREDOXIN_1"/>
    <property type="match status" value="1"/>
</dbReference>
<evidence type="ECO:0000259" key="6">
    <source>
        <dbReference type="PROSITE" id="PS51352"/>
    </source>
</evidence>
<dbReference type="InterPro" id="IPR036249">
    <property type="entry name" value="Thioredoxin-like_sf"/>
</dbReference>
<dbReference type="Pfam" id="PF00578">
    <property type="entry name" value="AhpC-TSA"/>
    <property type="match status" value="1"/>
</dbReference>
<dbReference type="InterPro" id="IPR000866">
    <property type="entry name" value="AhpC/TSA"/>
</dbReference>
<feature type="domain" description="Thioredoxin" evidence="6">
    <location>
        <begin position="46"/>
        <end position="192"/>
    </location>
</feature>
<reference evidence="7 8" key="1">
    <citation type="submission" date="2023-07" db="EMBL/GenBank/DDBJ databases">
        <title>Novel Shewanella species isolated from Baltic Sea sediments.</title>
        <authorList>
            <person name="Martin-Rodriguez A.J."/>
        </authorList>
    </citation>
    <scope>NUCLEOTIDE SEQUENCE [LARGE SCALE GENOMIC DNA]</scope>
    <source>
        <strain evidence="7 8">SP2S1-2</strain>
    </source>
</reference>
<dbReference type="Proteomes" id="UP001249505">
    <property type="component" value="Unassembled WGS sequence"/>
</dbReference>
<evidence type="ECO:0000256" key="1">
    <source>
        <dbReference type="ARBA" id="ARBA00004196"/>
    </source>
</evidence>
<keyword evidence="5" id="KW-0732">Signal</keyword>
<feature type="signal peptide" evidence="5">
    <location>
        <begin position="1"/>
        <end position="25"/>
    </location>
</feature>
<evidence type="ECO:0000313" key="8">
    <source>
        <dbReference type="Proteomes" id="UP001249505"/>
    </source>
</evidence>
<dbReference type="SUPFAM" id="SSF52833">
    <property type="entry name" value="Thioredoxin-like"/>
    <property type="match status" value="1"/>
</dbReference>
<dbReference type="PANTHER" id="PTHR42852:SF6">
    <property type="entry name" value="THIOL:DISULFIDE INTERCHANGE PROTEIN DSBE"/>
    <property type="match status" value="1"/>
</dbReference>
<evidence type="ECO:0000256" key="2">
    <source>
        <dbReference type="ARBA" id="ARBA00022748"/>
    </source>
</evidence>
<dbReference type="RefSeq" id="WP_311901035.1">
    <property type="nucleotide sequence ID" value="NZ_JAUOES010000041.1"/>
</dbReference>
<keyword evidence="8" id="KW-1185">Reference proteome</keyword>
<keyword evidence="3" id="KW-1015">Disulfide bond</keyword>
<dbReference type="PANTHER" id="PTHR42852">
    <property type="entry name" value="THIOL:DISULFIDE INTERCHANGE PROTEIN DSBE"/>
    <property type="match status" value="1"/>
</dbReference>
<comment type="subcellular location">
    <subcellularLocation>
        <location evidence="1">Cell envelope</location>
    </subcellularLocation>
</comment>
<dbReference type="InterPro" id="IPR013766">
    <property type="entry name" value="Thioredoxin_domain"/>
</dbReference>
<sequence>MKRKVITALMLSSLFSLLAGGVAHAYPGMQQTTKPMESTVDLINVLPKTFPIDPVTFNDVDGKTIDFSQFKGKIIMVNMWATWCPPCVRELPAIERLATKFKAEDFVLLPISIDAEGKQQVQPFLSSLGMPNFNSYYDQPQSLGDVFPLDTIPATFILDQQGQLIAFVRSYVDWDDAKAISLIQGFIDKGIKKPN</sequence>
<dbReference type="CDD" id="cd02966">
    <property type="entry name" value="TlpA_like_family"/>
    <property type="match status" value="1"/>
</dbReference>
<dbReference type="EMBL" id="JAUOES010000041">
    <property type="protein sequence ID" value="MDT3282802.1"/>
    <property type="molecule type" value="Genomic_DNA"/>
</dbReference>